<dbReference type="InterPro" id="IPR002139">
    <property type="entry name" value="Ribo/fructo_kinase"/>
</dbReference>
<dbReference type="GO" id="GO:0006796">
    <property type="term" value="P:phosphate-containing compound metabolic process"/>
    <property type="evidence" value="ECO:0007669"/>
    <property type="project" value="UniProtKB-ARBA"/>
</dbReference>
<evidence type="ECO:0000259" key="4">
    <source>
        <dbReference type="Pfam" id="PF00294"/>
    </source>
</evidence>
<dbReference type="InterPro" id="IPR029056">
    <property type="entry name" value="Ribokinase-like"/>
</dbReference>
<dbReference type="InterPro" id="IPR002173">
    <property type="entry name" value="Carboh/pur_kinase_PfkB_CS"/>
</dbReference>
<proteinExistence type="inferred from homology"/>
<reference evidence="5 6" key="1">
    <citation type="submission" date="2018-09" db="EMBL/GenBank/DDBJ databases">
        <title>YIM 75000 draft genome.</title>
        <authorList>
            <person name="Tang S."/>
            <person name="Feng Y."/>
        </authorList>
    </citation>
    <scope>NUCLEOTIDE SEQUENCE [LARGE SCALE GENOMIC DNA]</scope>
    <source>
        <strain evidence="5 6">YIM 75000</strain>
    </source>
</reference>
<organism evidence="5 6">
    <name type="scientific">Vallicoccus soli</name>
    <dbReference type="NCBI Taxonomy" id="2339232"/>
    <lineage>
        <taxon>Bacteria</taxon>
        <taxon>Bacillati</taxon>
        <taxon>Actinomycetota</taxon>
        <taxon>Actinomycetes</taxon>
        <taxon>Motilibacterales</taxon>
        <taxon>Vallicoccaceae</taxon>
        <taxon>Vallicoccus</taxon>
    </lineage>
</organism>
<evidence type="ECO:0000256" key="2">
    <source>
        <dbReference type="ARBA" id="ARBA00022679"/>
    </source>
</evidence>
<evidence type="ECO:0000256" key="1">
    <source>
        <dbReference type="ARBA" id="ARBA00010688"/>
    </source>
</evidence>
<name>A0A3A3ZM40_9ACTN</name>
<dbReference type="OrthoDB" id="7946249at2"/>
<dbReference type="GO" id="GO:0005829">
    <property type="term" value="C:cytosol"/>
    <property type="evidence" value="ECO:0007669"/>
    <property type="project" value="TreeGrafter"/>
</dbReference>
<dbReference type="Gene3D" id="3.40.1190.20">
    <property type="match status" value="1"/>
</dbReference>
<accession>A0A3A3ZM40</accession>
<protein>
    <submittedName>
        <fullName evidence="5">Carbohydrate kinase</fullName>
    </submittedName>
</protein>
<dbReference type="RefSeq" id="WP_119948502.1">
    <property type="nucleotide sequence ID" value="NZ_QZEZ01000001.1"/>
</dbReference>
<dbReference type="SUPFAM" id="SSF53613">
    <property type="entry name" value="Ribokinase-like"/>
    <property type="match status" value="1"/>
</dbReference>
<comment type="similarity">
    <text evidence="1">Belongs to the carbohydrate kinase PfkB family.</text>
</comment>
<gene>
    <name evidence="5" type="ORF">D5H78_00710</name>
</gene>
<dbReference type="EMBL" id="QZEZ01000001">
    <property type="protein sequence ID" value="RJK97591.1"/>
    <property type="molecule type" value="Genomic_DNA"/>
</dbReference>
<evidence type="ECO:0000313" key="6">
    <source>
        <dbReference type="Proteomes" id="UP000265614"/>
    </source>
</evidence>
<dbReference type="Proteomes" id="UP000265614">
    <property type="component" value="Unassembled WGS sequence"/>
</dbReference>
<dbReference type="Pfam" id="PF00294">
    <property type="entry name" value="PfkB"/>
    <property type="match status" value="1"/>
</dbReference>
<keyword evidence="2" id="KW-0808">Transferase</keyword>
<keyword evidence="3 5" id="KW-0418">Kinase</keyword>
<comment type="caution">
    <text evidence="5">The sequence shown here is derived from an EMBL/GenBank/DDBJ whole genome shotgun (WGS) entry which is preliminary data.</text>
</comment>
<dbReference type="PANTHER" id="PTHR10584:SF166">
    <property type="entry name" value="RIBOKINASE"/>
    <property type="match status" value="1"/>
</dbReference>
<dbReference type="PRINTS" id="PR00990">
    <property type="entry name" value="RIBOKINASE"/>
</dbReference>
<dbReference type="PROSITE" id="PS00583">
    <property type="entry name" value="PFKB_KINASES_1"/>
    <property type="match status" value="1"/>
</dbReference>
<dbReference type="AlphaFoldDB" id="A0A3A3ZM40"/>
<dbReference type="PANTHER" id="PTHR10584">
    <property type="entry name" value="SUGAR KINASE"/>
    <property type="match status" value="1"/>
</dbReference>
<dbReference type="GO" id="GO:0016301">
    <property type="term" value="F:kinase activity"/>
    <property type="evidence" value="ECO:0007669"/>
    <property type="project" value="UniProtKB-KW"/>
</dbReference>
<sequence length="312" mass="31781">MSAAEVVVVGQVARDLVVRASRLPGPDGSAPARREWEGLGGKGANQAVACRRLGASAALVGVVGDDDAGARALRTAGRDGVDVSGVVVRPAAATALLLDVVEEDGTRRLLEDAPDEVLVRPEDVRASAGALAAARWVLLQLQTPADAAYAALEALGPAAPGAPCLLADGAPGDDGLREALLRRADVLRADAHEAELLVGRELPDVGAVEEAARELVAAGPRVVALGAGPEGNVVAWERGCLRIPLLDVDVVDKTGGGDSYVAALAVALLRGDPVEDAAWRASAAASLAVSVAGGRPRYDAAAVTDLVRDRRR</sequence>
<dbReference type="InterPro" id="IPR011611">
    <property type="entry name" value="PfkB_dom"/>
</dbReference>
<evidence type="ECO:0000313" key="5">
    <source>
        <dbReference type="EMBL" id="RJK97591.1"/>
    </source>
</evidence>
<keyword evidence="6" id="KW-1185">Reference proteome</keyword>
<evidence type="ECO:0000256" key="3">
    <source>
        <dbReference type="ARBA" id="ARBA00022777"/>
    </source>
</evidence>
<feature type="domain" description="Carbohydrate kinase PfkB" evidence="4">
    <location>
        <begin position="4"/>
        <end position="295"/>
    </location>
</feature>